<evidence type="ECO:0000256" key="1">
    <source>
        <dbReference type="SAM" id="MobiDB-lite"/>
    </source>
</evidence>
<feature type="region of interest" description="Disordered" evidence="1">
    <location>
        <begin position="1"/>
        <end position="55"/>
    </location>
</feature>
<dbReference type="EMBL" id="GBXM01025292">
    <property type="protein sequence ID" value="JAH83285.1"/>
    <property type="molecule type" value="Transcribed_RNA"/>
</dbReference>
<accession>A0A0E9W178</accession>
<name>A0A0E9W178_ANGAN</name>
<reference evidence="2" key="2">
    <citation type="journal article" date="2015" name="Fish Shellfish Immunol.">
        <title>Early steps in the European eel (Anguilla anguilla)-Vibrio vulnificus interaction in the gills: Role of the RtxA13 toxin.</title>
        <authorList>
            <person name="Callol A."/>
            <person name="Pajuelo D."/>
            <person name="Ebbesson L."/>
            <person name="Teles M."/>
            <person name="MacKenzie S."/>
            <person name="Amaro C."/>
        </authorList>
    </citation>
    <scope>NUCLEOTIDE SEQUENCE</scope>
</reference>
<feature type="compositionally biased region" description="Basic and acidic residues" evidence="1">
    <location>
        <begin position="1"/>
        <end position="13"/>
    </location>
</feature>
<dbReference type="AlphaFoldDB" id="A0A0E9W178"/>
<proteinExistence type="predicted"/>
<reference evidence="2" key="1">
    <citation type="submission" date="2014-11" db="EMBL/GenBank/DDBJ databases">
        <authorList>
            <person name="Amaro Gonzalez C."/>
        </authorList>
    </citation>
    <scope>NUCLEOTIDE SEQUENCE</scope>
</reference>
<organism evidence="2">
    <name type="scientific">Anguilla anguilla</name>
    <name type="common">European freshwater eel</name>
    <name type="synonym">Muraena anguilla</name>
    <dbReference type="NCBI Taxonomy" id="7936"/>
    <lineage>
        <taxon>Eukaryota</taxon>
        <taxon>Metazoa</taxon>
        <taxon>Chordata</taxon>
        <taxon>Craniata</taxon>
        <taxon>Vertebrata</taxon>
        <taxon>Euteleostomi</taxon>
        <taxon>Actinopterygii</taxon>
        <taxon>Neopterygii</taxon>
        <taxon>Teleostei</taxon>
        <taxon>Anguilliformes</taxon>
        <taxon>Anguillidae</taxon>
        <taxon>Anguilla</taxon>
    </lineage>
</organism>
<protein>
    <submittedName>
        <fullName evidence="2">Uncharacterized protein</fullName>
    </submittedName>
</protein>
<evidence type="ECO:0000313" key="2">
    <source>
        <dbReference type="EMBL" id="JAH83285.1"/>
    </source>
</evidence>
<sequence>MKDGSLRLPTDRVHHGHSLHGVASPWPSLLRASRSRPRPAQRLATSLPSARVGRG</sequence>